<dbReference type="Proteomes" id="UP000087171">
    <property type="component" value="Unplaced"/>
</dbReference>
<organism evidence="2 3">
    <name type="scientific">Cicer arietinum</name>
    <name type="common">Chickpea</name>
    <name type="synonym">Garbanzo</name>
    <dbReference type="NCBI Taxonomy" id="3827"/>
    <lineage>
        <taxon>Eukaryota</taxon>
        <taxon>Viridiplantae</taxon>
        <taxon>Streptophyta</taxon>
        <taxon>Embryophyta</taxon>
        <taxon>Tracheophyta</taxon>
        <taxon>Spermatophyta</taxon>
        <taxon>Magnoliopsida</taxon>
        <taxon>eudicotyledons</taxon>
        <taxon>Gunneridae</taxon>
        <taxon>Pentapetalae</taxon>
        <taxon>rosids</taxon>
        <taxon>fabids</taxon>
        <taxon>Fabales</taxon>
        <taxon>Fabaceae</taxon>
        <taxon>Papilionoideae</taxon>
        <taxon>50 kb inversion clade</taxon>
        <taxon>NPAAA clade</taxon>
        <taxon>Hologalegina</taxon>
        <taxon>IRL clade</taxon>
        <taxon>Cicereae</taxon>
        <taxon>Cicer</taxon>
    </lineage>
</organism>
<keyword evidence="2" id="KW-1185">Reference proteome</keyword>
<feature type="region of interest" description="Disordered" evidence="1">
    <location>
        <begin position="84"/>
        <end position="150"/>
    </location>
</feature>
<feature type="region of interest" description="Disordered" evidence="1">
    <location>
        <begin position="1"/>
        <end position="66"/>
    </location>
</feature>
<feature type="compositionally biased region" description="Polar residues" evidence="1">
    <location>
        <begin position="50"/>
        <end position="66"/>
    </location>
</feature>
<evidence type="ECO:0000313" key="2">
    <source>
        <dbReference type="Proteomes" id="UP000087171"/>
    </source>
</evidence>
<accession>A0A1S3DVS9</accession>
<evidence type="ECO:0008006" key="4">
    <source>
        <dbReference type="Google" id="ProtNLM"/>
    </source>
</evidence>
<dbReference type="RefSeq" id="XP_012567545.1">
    <property type="nucleotide sequence ID" value="XM_012712091.1"/>
</dbReference>
<proteinExistence type="predicted"/>
<protein>
    <recommendedName>
        <fullName evidence="4">Extensin-like</fullName>
    </recommendedName>
</protein>
<feature type="compositionally biased region" description="Pro residues" evidence="1">
    <location>
        <begin position="20"/>
        <end position="37"/>
    </location>
</feature>
<evidence type="ECO:0000313" key="3">
    <source>
        <dbReference type="RefSeq" id="XP_012567545.1"/>
    </source>
</evidence>
<evidence type="ECO:0000256" key="1">
    <source>
        <dbReference type="SAM" id="MobiDB-lite"/>
    </source>
</evidence>
<sequence>MARTKTMAYKNPRSSSLSPSPSPSPSPVNSPSPPPKRTPPHSSSEKTCSDYLSLSPKQCPQPLSTNLPLLYQCPTPSFSQCLPHLRNTMNPSSKTSSSQRRSMRIQAGIGTSQNKKVDTTIYTISDDGFAPSPPQYTPKSQTAHTYQKSP</sequence>
<name>A0A1S3DVS9_CICAR</name>
<dbReference type="AlphaFoldDB" id="A0A1S3DVS9"/>
<feature type="compositionally biased region" description="Polar residues" evidence="1">
    <location>
        <begin position="137"/>
        <end position="150"/>
    </location>
</feature>
<gene>
    <name evidence="3" type="primary">LOC105851341</name>
</gene>
<reference evidence="3" key="1">
    <citation type="submission" date="2025-08" db="UniProtKB">
        <authorList>
            <consortium name="RefSeq"/>
        </authorList>
    </citation>
    <scope>IDENTIFICATION</scope>
    <source>
        <tissue evidence="3">Etiolated seedlings</tissue>
    </source>
</reference>